<feature type="transmembrane region" description="Helical" evidence="1">
    <location>
        <begin position="92"/>
        <end position="109"/>
    </location>
</feature>
<gene>
    <name evidence="2" type="ORF">GFB49_09810</name>
</gene>
<proteinExistence type="predicted"/>
<dbReference type="AlphaFoldDB" id="A0A843YFZ6"/>
<evidence type="ECO:0000313" key="3">
    <source>
        <dbReference type="Proteomes" id="UP000444174"/>
    </source>
</evidence>
<organism evidence="2 3">
    <name type="scientific">Tritonibacter litoralis</name>
    <dbReference type="NCBI Taxonomy" id="2662264"/>
    <lineage>
        <taxon>Bacteria</taxon>
        <taxon>Pseudomonadati</taxon>
        <taxon>Pseudomonadota</taxon>
        <taxon>Alphaproteobacteria</taxon>
        <taxon>Rhodobacterales</taxon>
        <taxon>Paracoccaceae</taxon>
        <taxon>Tritonibacter</taxon>
    </lineage>
</organism>
<keyword evidence="1" id="KW-0472">Membrane</keyword>
<keyword evidence="1" id="KW-0812">Transmembrane</keyword>
<keyword evidence="3" id="KW-1185">Reference proteome</keyword>
<dbReference type="Pfam" id="PF05437">
    <property type="entry name" value="AzlD"/>
    <property type="match status" value="1"/>
</dbReference>
<keyword evidence="1" id="KW-1133">Transmembrane helix</keyword>
<protein>
    <submittedName>
        <fullName evidence="2">AzlD domain-containing protein</fullName>
    </submittedName>
</protein>
<accession>A0A843YFZ6</accession>
<sequence>MSGIDTATLWTVIIGLGLGSFALRFAFIGIVGSRKMPEWLMRHLRYTAVSIIPALVAPLVVWPAPTGGEPSLIHLIAACTTLAVGYFTKNVFAAMGSGALLLVGYISLFG</sequence>
<evidence type="ECO:0000256" key="1">
    <source>
        <dbReference type="SAM" id="Phobius"/>
    </source>
</evidence>
<comment type="caution">
    <text evidence="2">The sequence shown here is derived from an EMBL/GenBank/DDBJ whole genome shotgun (WGS) entry which is preliminary data.</text>
</comment>
<feature type="transmembrane region" description="Helical" evidence="1">
    <location>
        <begin position="44"/>
        <end position="65"/>
    </location>
</feature>
<reference evidence="2 3" key="1">
    <citation type="submission" date="2019-10" db="EMBL/GenBank/DDBJ databases">
        <title>Epibacterium sp. nov., isolated from seawater.</title>
        <authorList>
            <person name="Zhang X."/>
            <person name="Li N."/>
        </authorList>
    </citation>
    <scope>NUCLEOTIDE SEQUENCE [LARGE SCALE GENOMIC DNA]</scope>
    <source>
        <strain evidence="2 3">SM1979</strain>
    </source>
</reference>
<name>A0A843YFZ6_9RHOB</name>
<dbReference type="EMBL" id="WIBF01000005">
    <property type="protein sequence ID" value="MQQ08748.1"/>
    <property type="molecule type" value="Genomic_DNA"/>
</dbReference>
<dbReference type="RefSeq" id="WP_153215696.1">
    <property type="nucleotide sequence ID" value="NZ_WIBF01000005.1"/>
</dbReference>
<dbReference type="Proteomes" id="UP000444174">
    <property type="component" value="Unassembled WGS sequence"/>
</dbReference>
<feature type="transmembrane region" description="Helical" evidence="1">
    <location>
        <begin position="12"/>
        <end position="32"/>
    </location>
</feature>
<dbReference type="InterPro" id="IPR008407">
    <property type="entry name" value="Brnchd-chn_aa_trnsp_AzlD"/>
</dbReference>
<evidence type="ECO:0000313" key="2">
    <source>
        <dbReference type="EMBL" id="MQQ08748.1"/>
    </source>
</evidence>